<dbReference type="PANTHER" id="PTHR23250">
    <property type="entry name" value="DYSFERLIN-RELATED"/>
    <property type="match status" value="1"/>
</dbReference>
<protein>
    <submittedName>
        <fullName evidence="3">Sushi domain-containing protein</fullName>
    </submittedName>
</protein>
<evidence type="ECO:0000313" key="3">
    <source>
        <dbReference type="WBParaSite" id="HNAJ_0000520801-mRNA-1"/>
    </source>
</evidence>
<dbReference type="Proteomes" id="UP000278807">
    <property type="component" value="Unassembled WGS sequence"/>
</dbReference>
<organism evidence="3">
    <name type="scientific">Rodentolepis nana</name>
    <name type="common">Dwarf tapeworm</name>
    <name type="synonym">Hymenolepis nana</name>
    <dbReference type="NCBI Taxonomy" id="102285"/>
    <lineage>
        <taxon>Eukaryota</taxon>
        <taxon>Metazoa</taxon>
        <taxon>Spiralia</taxon>
        <taxon>Lophotrochozoa</taxon>
        <taxon>Platyhelminthes</taxon>
        <taxon>Cestoda</taxon>
        <taxon>Eucestoda</taxon>
        <taxon>Cyclophyllidea</taxon>
        <taxon>Hymenolepididae</taxon>
        <taxon>Rodentolepis</taxon>
    </lineage>
</organism>
<dbReference type="EMBL" id="UZAE01004222">
    <property type="protein sequence ID" value="VDO01066.1"/>
    <property type="molecule type" value="Genomic_DNA"/>
</dbReference>
<reference evidence="3" key="1">
    <citation type="submission" date="2017-02" db="UniProtKB">
        <authorList>
            <consortium name="WormBaseParasite"/>
        </authorList>
    </citation>
    <scope>IDENTIFICATION</scope>
</reference>
<reference evidence="1 2" key="2">
    <citation type="submission" date="2018-11" db="EMBL/GenBank/DDBJ databases">
        <authorList>
            <consortium name="Pathogen Informatics"/>
        </authorList>
    </citation>
    <scope>NUCLEOTIDE SEQUENCE [LARGE SCALE GENOMIC DNA]</scope>
</reference>
<dbReference type="InterPro" id="IPR006624">
    <property type="entry name" value="Beta-propeller_rpt_TECPR"/>
</dbReference>
<dbReference type="WBParaSite" id="HNAJ_0000520801-mRNA-1">
    <property type="protein sequence ID" value="HNAJ_0000520801-mRNA-1"/>
    <property type="gene ID" value="HNAJ_0000520801"/>
</dbReference>
<dbReference type="PANTHER" id="PTHR23250:SF1">
    <property type="entry name" value="TECTONIN BETA-PROPELLER REPEAT-CONTAINING PROTEIN 1"/>
    <property type="match status" value="1"/>
</dbReference>
<sequence length="430" mass="46806">MIAKLGQCSSKAFHERCQDVYHHETSCLCDIQLPPHNGRVHWLSDWEVDFSPPAGCAPHYTLTLPRKSLSGSRSENFEAEFRSPSISPHRSPDIVTTEVISSSLSSLEFVVTTTTTVSSPTVTVASHSPSLSPSNTDFKDGGRYKGCDEGFVFATTPSCDAKGWIYTTRSSLCDHQVHCPQKSYGGVRHRRWVRSYSVCTEAPWQEVGPLKIKSLSLTRASGRIDGCIGAWAVTDTGELVFRKDVTPSNPAGSAWIHRPAPRRLHSVAVASNSSVLKLWAICADFGLLWQQESALSDQCRPSDQLKWHCLGFSPTGCAWDRLAPVSESILWALDVDGKLWVYLEGQQASEDDEKSGEGEGPVVNWIRVAAPRVSDISSSPDGKVWAVFTSRNAVAVRTGMSQNTPSGTGWLIILEGTVSSVCIKGGSALP</sequence>
<dbReference type="InterPro" id="IPR051513">
    <property type="entry name" value="Tectonin_beta-prop"/>
</dbReference>
<name>A0A0R3TDR9_RODNA</name>
<evidence type="ECO:0000313" key="1">
    <source>
        <dbReference type="EMBL" id="VDO01066.1"/>
    </source>
</evidence>
<proteinExistence type="predicted"/>
<dbReference type="Pfam" id="PF06462">
    <property type="entry name" value="Hyd_WA"/>
    <property type="match status" value="1"/>
</dbReference>
<dbReference type="OrthoDB" id="72441at2759"/>
<accession>A0A0R3TDR9</accession>
<dbReference type="STRING" id="102285.A0A0R3TDR9"/>
<keyword evidence="2" id="KW-1185">Reference proteome</keyword>
<dbReference type="AlphaFoldDB" id="A0A0R3TDR9"/>
<gene>
    <name evidence="1" type="ORF">HNAJ_LOCUS5206</name>
</gene>
<evidence type="ECO:0000313" key="2">
    <source>
        <dbReference type="Proteomes" id="UP000278807"/>
    </source>
</evidence>